<accession>A0A8S0QLV0</accession>
<dbReference type="AlphaFoldDB" id="A0A8S0QLV0"/>
<dbReference type="InterPro" id="IPR017441">
    <property type="entry name" value="Protein_kinase_ATP_BS"/>
</dbReference>
<dbReference type="PANTHER" id="PTHR45647">
    <property type="entry name" value="OS02G0152300 PROTEIN"/>
    <property type="match status" value="1"/>
</dbReference>
<dbReference type="SUPFAM" id="SSF56112">
    <property type="entry name" value="Protein kinase-like (PK-like)"/>
    <property type="match status" value="1"/>
</dbReference>
<dbReference type="Gene3D" id="3.40.50.620">
    <property type="entry name" value="HUPs"/>
    <property type="match status" value="1"/>
</dbReference>
<organism evidence="17 18">
    <name type="scientific">Olea europaea subsp. europaea</name>
    <dbReference type="NCBI Taxonomy" id="158383"/>
    <lineage>
        <taxon>Eukaryota</taxon>
        <taxon>Viridiplantae</taxon>
        <taxon>Streptophyta</taxon>
        <taxon>Embryophyta</taxon>
        <taxon>Tracheophyta</taxon>
        <taxon>Spermatophyta</taxon>
        <taxon>Magnoliopsida</taxon>
        <taxon>eudicotyledons</taxon>
        <taxon>Gunneridae</taxon>
        <taxon>Pentapetalae</taxon>
        <taxon>asterids</taxon>
        <taxon>lamiids</taxon>
        <taxon>Lamiales</taxon>
        <taxon>Oleaceae</taxon>
        <taxon>Oleeae</taxon>
        <taxon>Olea</taxon>
    </lineage>
</organism>
<dbReference type="InterPro" id="IPR001245">
    <property type="entry name" value="Ser-Thr/Tyr_kinase_cat_dom"/>
</dbReference>
<evidence type="ECO:0000256" key="13">
    <source>
        <dbReference type="SAM" id="MobiDB-lite"/>
    </source>
</evidence>
<dbReference type="PROSITE" id="PS51698">
    <property type="entry name" value="U_BOX"/>
    <property type="match status" value="1"/>
</dbReference>
<reference evidence="17 18" key="1">
    <citation type="submission" date="2019-12" db="EMBL/GenBank/DDBJ databases">
        <authorList>
            <person name="Alioto T."/>
            <person name="Alioto T."/>
            <person name="Gomez Garrido J."/>
        </authorList>
    </citation>
    <scope>NUCLEOTIDE SEQUENCE [LARGE SCALE GENOMIC DNA]</scope>
</reference>
<evidence type="ECO:0000256" key="11">
    <source>
        <dbReference type="PROSITE-ProRule" id="PRU10141"/>
    </source>
</evidence>
<dbReference type="EMBL" id="CACTIH010001897">
    <property type="protein sequence ID" value="CAA2968019.1"/>
    <property type="molecule type" value="Genomic_DNA"/>
</dbReference>
<evidence type="ECO:0000256" key="9">
    <source>
        <dbReference type="ARBA" id="ARBA00022786"/>
    </source>
</evidence>
<dbReference type="InterPro" id="IPR008271">
    <property type="entry name" value="Ser/Thr_kinase_AS"/>
</dbReference>
<keyword evidence="10 11" id="KW-0067">ATP-binding</keyword>
<keyword evidence="12" id="KW-0175">Coiled coil</keyword>
<feature type="domain" description="Ig-like" evidence="15">
    <location>
        <begin position="176"/>
        <end position="301"/>
    </location>
</feature>
<keyword evidence="5" id="KW-0723">Serine/threonine-protein kinase</keyword>
<evidence type="ECO:0000256" key="7">
    <source>
        <dbReference type="ARBA" id="ARBA00022741"/>
    </source>
</evidence>
<sequence length="818" mass="91877">MKEDGLILKTHQEINNLTVKRRGRVMEGLPPPTSSIVAVAITGSRKSKHKVKWALEKFVPEGEVCFKLLHVRPLITRIPTPMGNYIPISQVRDDVAAAFRKEIEWQSTEKLLPYKMMCIEKKVQVEIIQIESDDVVTAISLEISRCKINKLVIGASSRSIFSRAQPISSKVSECCPSFCTVYAVSKGKLSSLRPSDSETNRSITDDSSDLSCSSNNSASRTSSSQTEWTDNGSIGSHAHFRSASLPVQQFQALSTINQNLLHKRMPSSGITHPKNLYPHVEDEDDGSSSCSGGADVNDTISVASSFKSFVTDKPSLNQGSNFDVPTETSRKQENVDFELEKLRTELRHIRGMYAMAQSEAIDASRKLNDLQKRRLEEGIKLKQISFKEEEAKELARWEREKYEAAKREADYVKECAEREAAARKEAEIRASREVKEKEKLENALTGSLHQYQKFTWEEIISATSSFSENLKIGMGAYGTVYKCSFLHTTAAAKVLHSKEASRTKQFQQELEILSKMRHPHLLILLGACPEHGCLVYEFMENGSLEDRLLRKNNTPPLSWFQRYRIGWEVASALVFLHNSKPKPIIHRDLKPANILLDRNNVSKIGDIGLSTVLHSDSSSATYKDTALVGTLCYIDPEYQRTGSVSLKSDVYAFGMVILQLLTAKPAIALAHLVEIAMDEDRLTEVLDPEAGEWPIEETKDLAHMALRCTELRRRDRPDLQDEVLPLLEKLKEVSDRARDMALAAKPPPPNHFICPILKEVMSDPCVAADGYSYDRRAIEAWLEENGKSPTTNFPLPHNNLIPNYTLLSAIMEWKSGKD</sequence>
<dbReference type="Pfam" id="PF07714">
    <property type="entry name" value="PK_Tyr_Ser-Thr"/>
    <property type="match status" value="1"/>
</dbReference>
<dbReference type="Gramene" id="OE9A006980T8">
    <property type="protein sequence ID" value="OE9A006980C8"/>
    <property type="gene ID" value="OE9A006980"/>
</dbReference>
<evidence type="ECO:0000256" key="4">
    <source>
        <dbReference type="ARBA" id="ARBA00012483"/>
    </source>
</evidence>
<evidence type="ECO:0000256" key="5">
    <source>
        <dbReference type="ARBA" id="ARBA00022527"/>
    </source>
</evidence>
<dbReference type="InterPro" id="IPR007110">
    <property type="entry name" value="Ig-like_dom"/>
</dbReference>
<evidence type="ECO:0000256" key="6">
    <source>
        <dbReference type="ARBA" id="ARBA00022679"/>
    </source>
</evidence>
<dbReference type="PROSITE" id="PS00107">
    <property type="entry name" value="PROTEIN_KINASE_ATP"/>
    <property type="match status" value="1"/>
</dbReference>
<dbReference type="SUPFAM" id="SSF57850">
    <property type="entry name" value="RING/U-box"/>
    <property type="match status" value="1"/>
</dbReference>
<dbReference type="Gramene" id="OE9A006980T2">
    <property type="protein sequence ID" value="OE9A006980C2"/>
    <property type="gene ID" value="OE9A006980"/>
</dbReference>
<feature type="region of interest" description="Disordered" evidence="13">
    <location>
        <begin position="190"/>
        <end position="235"/>
    </location>
</feature>
<dbReference type="InterPro" id="IPR000719">
    <property type="entry name" value="Prot_kinase_dom"/>
</dbReference>
<dbReference type="Proteomes" id="UP000594638">
    <property type="component" value="Unassembled WGS sequence"/>
</dbReference>
<dbReference type="Gene3D" id="1.10.510.10">
    <property type="entry name" value="Transferase(Phosphotransferase) domain 1"/>
    <property type="match status" value="1"/>
</dbReference>
<proteinExistence type="predicted"/>
<evidence type="ECO:0000256" key="1">
    <source>
        <dbReference type="ARBA" id="ARBA00000900"/>
    </source>
</evidence>
<evidence type="ECO:0000256" key="10">
    <source>
        <dbReference type="ARBA" id="ARBA00022840"/>
    </source>
</evidence>
<dbReference type="Pfam" id="PF04564">
    <property type="entry name" value="U-box"/>
    <property type="match status" value="1"/>
</dbReference>
<feature type="binding site" evidence="11">
    <location>
        <position position="493"/>
    </location>
    <ligand>
        <name>ATP</name>
        <dbReference type="ChEBI" id="CHEBI:30616"/>
    </ligand>
</feature>
<dbReference type="GO" id="GO:0005524">
    <property type="term" value="F:ATP binding"/>
    <property type="evidence" value="ECO:0007669"/>
    <property type="project" value="UniProtKB-UniRule"/>
</dbReference>
<dbReference type="GO" id="GO:0016567">
    <property type="term" value="P:protein ubiquitination"/>
    <property type="evidence" value="ECO:0007669"/>
    <property type="project" value="InterPro"/>
</dbReference>
<dbReference type="PROSITE" id="PS50011">
    <property type="entry name" value="PROTEIN_KINASE_DOM"/>
    <property type="match status" value="1"/>
</dbReference>
<keyword evidence="6" id="KW-0808">Transferase</keyword>
<comment type="function">
    <text evidence="2">Functions as an E3 ubiquitin ligase.</text>
</comment>
<dbReference type="GO" id="GO:0061630">
    <property type="term" value="F:ubiquitin protein ligase activity"/>
    <property type="evidence" value="ECO:0007669"/>
    <property type="project" value="UniProtKB-EC"/>
</dbReference>
<feature type="coiled-coil region" evidence="12">
    <location>
        <begin position="339"/>
        <end position="443"/>
    </location>
</feature>
<gene>
    <name evidence="17" type="ORF">OLEA9_A006980</name>
</gene>
<evidence type="ECO:0000313" key="17">
    <source>
        <dbReference type="EMBL" id="CAA2968019.1"/>
    </source>
</evidence>
<feature type="domain" description="U-box" evidence="16">
    <location>
        <begin position="747"/>
        <end position="818"/>
    </location>
</feature>
<comment type="pathway">
    <text evidence="3">Protein modification; protein ubiquitination.</text>
</comment>
<dbReference type="CDD" id="cd01989">
    <property type="entry name" value="USP_STK_Ubox_N"/>
    <property type="match status" value="1"/>
</dbReference>
<feature type="domain" description="Protein kinase" evidence="14">
    <location>
        <begin position="466"/>
        <end position="727"/>
    </location>
</feature>
<keyword evidence="7 11" id="KW-0547">Nucleotide-binding</keyword>
<dbReference type="PROSITE" id="PS50835">
    <property type="entry name" value="IG_LIKE"/>
    <property type="match status" value="1"/>
</dbReference>
<keyword evidence="8" id="KW-0418">Kinase</keyword>
<dbReference type="InterPro" id="IPR013083">
    <property type="entry name" value="Znf_RING/FYVE/PHD"/>
</dbReference>
<dbReference type="Gene3D" id="3.30.200.20">
    <property type="entry name" value="Phosphorylase Kinase, domain 1"/>
    <property type="match status" value="1"/>
</dbReference>
<evidence type="ECO:0000256" key="2">
    <source>
        <dbReference type="ARBA" id="ARBA00003861"/>
    </source>
</evidence>
<dbReference type="Gene3D" id="3.30.40.10">
    <property type="entry name" value="Zinc/RING finger domain, C3HC4 (zinc finger)"/>
    <property type="match status" value="1"/>
</dbReference>
<comment type="catalytic activity">
    <reaction evidence="1">
        <text>S-ubiquitinyl-[E2 ubiquitin-conjugating enzyme]-L-cysteine + [acceptor protein]-L-lysine = [E2 ubiquitin-conjugating enzyme]-L-cysteine + N(6)-ubiquitinyl-[acceptor protein]-L-lysine.</text>
        <dbReference type="EC" id="2.3.2.27"/>
    </reaction>
</comment>
<keyword evidence="9" id="KW-0833">Ubl conjugation pathway</keyword>
<dbReference type="PROSITE" id="PS00108">
    <property type="entry name" value="PROTEIN_KINASE_ST"/>
    <property type="match status" value="1"/>
</dbReference>
<dbReference type="InterPro" id="IPR014729">
    <property type="entry name" value="Rossmann-like_a/b/a_fold"/>
</dbReference>
<dbReference type="SMART" id="SM00220">
    <property type="entry name" value="S_TKc"/>
    <property type="match status" value="1"/>
</dbReference>
<feature type="compositionally biased region" description="Low complexity" evidence="13">
    <location>
        <begin position="209"/>
        <end position="226"/>
    </location>
</feature>
<dbReference type="PANTHER" id="PTHR45647:SF15">
    <property type="entry name" value="U-BOX DOMAIN-CONTAINING PROTEIN 35"/>
    <property type="match status" value="1"/>
</dbReference>
<name>A0A8S0QLV0_OLEEU</name>
<evidence type="ECO:0000256" key="3">
    <source>
        <dbReference type="ARBA" id="ARBA00004906"/>
    </source>
</evidence>
<dbReference type="InterPro" id="IPR011009">
    <property type="entry name" value="Kinase-like_dom_sf"/>
</dbReference>
<keyword evidence="18" id="KW-1185">Reference proteome</keyword>
<protein>
    <recommendedName>
        <fullName evidence="4">RING-type E3 ubiquitin transferase</fullName>
        <ecNumber evidence="4">2.3.2.27</ecNumber>
    </recommendedName>
</protein>
<dbReference type="SUPFAM" id="SSF52402">
    <property type="entry name" value="Adenine nucleotide alpha hydrolases-like"/>
    <property type="match status" value="1"/>
</dbReference>
<evidence type="ECO:0000259" key="15">
    <source>
        <dbReference type="PROSITE" id="PS50835"/>
    </source>
</evidence>
<dbReference type="GO" id="GO:0004672">
    <property type="term" value="F:protein kinase activity"/>
    <property type="evidence" value="ECO:0007669"/>
    <property type="project" value="InterPro"/>
</dbReference>
<comment type="caution">
    <text evidence="17">The sequence shown here is derived from an EMBL/GenBank/DDBJ whole genome shotgun (WGS) entry which is preliminary data.</text>
</comment>
<dbReference type="EC" id="2.3.2.27" evidence="4"/>
<evidence type="ECO:0000256" key="8">
    <source>
        <dbReference type="ARBA" id="ARBA00022777"/>
    </source>
</evidence>
<dbReference type="InterPro" id="IPR003613">
    <property type="entry name" value="Ubox_domain"/>
</dbReference>
<evidence type="ECO:0000313" key="18">
    <source>
        <dbReference type="Proteomes" id="UP000594638"/>
    </source>
</evidence>
<dbReference type="InterPro" id="IPR051348">
    <property type="entry name" value="U-box_ubiquitin_ligases"/>
</dbReference>
<evidence type="ECO:0000259" key="14">
    <source>
        <dbReference type="PROSITE" id="PS50011"/>
    </source>
</evidence>
<dbReference type="OrthoDB" id="10064100at2759"/>
<evidence type="ECO:0000259" key="16">
    <source>
        <dbReference type="PROSITE" id="PS51698"/>
    </source>
</evidence>
<dbReference type="SMART" id="SM00504">
    <property type="entry name" value="Ubox"/>
    <property type="match status" value="1"/>
</dbReference>
<dbReference type="CDD" id="cd16655">
    <property type="entry name" value="RING-Ubox_WDSUB1-like"/>
    <property type="match status" value="1"/>
</dbReference>
<evidence type="ECO:0000256" key="12">
    <source>
        <dbReference type="SAM" id="Coils"/>
    </source>
</evidence>